<dbReference type="STRING" id="83784.SAMN05192564_10635"/>
<dbReference type="EMBL" id="FNRQ01000006">
    <property type="protein sequence ID" value="SEB08930.1"/>
    <property type="molecule type" value="Genomic_DNA"/>
</dbReference>
<name>A0A1H4GIV2_9BURK</name>
<proteinExistence type="predicted"/>
<gene>
    <name evidence="2" type="ORF">SAMN05192564_10635</name>
</gene>
<evidence type="ECO:0000313" key="2">
    <source>
        <dbReference type="EMBL" id="SEB08930.1"/>
    </source>
</evidence>
<dbReference type="Proteomes" id="UP000198638">
    <property type="component" value="Unassembled WGS sequence"/>
</dbReference>
<feature type="domain" description="Flavin reductase like" evidence="1">
    <location>
        <begin position="23"/>
        <end position="176"/>
    </location>
</feature>
<dbReference type="Pfam" id="PF01613">
    <property type="entry name" value="Flavin_Reduct"/>
    <property type="match status" value="1"/>
</dbReference>
<dbReference type="InterPro" id="IPR002563">
    <property type="entry name" value="Flavin_Rdtase-like_dom"/>
</dbReference>
<dbReference type="GO" id="GO:0016646">
    <property type="term" value="F:oxidoreductase activity, acting on the CH-NH group of donors, NAD or NADP as acceptor"/>
    <property type="evidence" value="ECO:0007669"/>
    <property type="project" value="UniProtKB-ARBA"/>
</dbReference>
<protein>
    <submittedName>
        <fullName evidence="2">NADH-FMN oxidoreductase RutF, flavin reductase (DIM6/NTAB) family</fullName>
    </submittedName>
</protein>
<dbReference type="SUPFAM" id="SSF50475">
    <property type="entry name" value="FMN-binding split barrel"/>
    <property type="match status" value="1"/>
</dbReference>
<dbReference type="GO" id="GO:0010181">
    <property type="term" value="F:FMN binding"/>
    <property type="evidence" value="ECO:0007669"/>
    <property type="project" value="InterPro"/>
</dbReference>
<evidence type="ECO:0000313" key="3">
    <source>
        <dbReference type="Proteomes" id="UP000198638"/>
    </source>
</evidence>
<dbReference type="AlphaFoldDB" id="A0A1H4GIV2"/>
<dbReference type="SMART" id="SM00903">
    <property type="entry name" value="Flavin_Reduct"/>
    <property type="match status" value="1"/>
</dbReference>
<keyword evidence="3" id="KW-1185">Reference proteome</keyword>
<dbReference type="InterPro" id="IPR012349">
    <property type="entry name" value="Split_barrel_FMN-bd"/>
</dbReference>
<organism evidence="2 3">
    <name type="scientific">Paraburkholderia sartisoli</name>
    <dbReference type="NCBI Taxonomy" id="83784"/>
    <lineage>
        <taxon>Bacteria</taxon>
        <taxon>Pseudomonadati</taxon>
        <taxon>Pseudomonadota</taxon>
        <taxon>Betaproteobacteria</taxon>
        <taxon>Burkholderiales</taxon>
        <taxon>Burkholderiaceae</taxon>
        <taxon>Paraburkholderia</taxon>
    </lineage>
</organism>
<sequence length="205" mass="22425">MNPDVHFYDPAEGHGLRHDPFKAIVAPRLIGWISTRSPEGRLNLAPYSFFGAFATFPSIIGFSSEGYKDSIRNIEATGEFAWNLATRPLAEQMNQSSAPVGPEVDEFELSGLTPAAGRNIGVPHVAQAPAALECRLLQIVRLHALDGTPMDNYLALGQVVGVHIQKAFLKDGLFDTHAAQPIMRAGYRADYAQIGEMFQMFRPTA</sequence>
<evidence type="ECO:0000259" key="1">
    <source>
        <dbReference type="SMART" id="SM00903"/>
    </source>
</evidence>
<dbReference type="PANTHER" id="PTHR43812:SF2">
    <property type="entry name" value="FLAVIN REDUCTASE LIKE DOMAIN-CONTAINING PROTEIN"/>
    <property type="match status" value="1"/>
</dbReference>
<reference evidence="3" key="1">
    <citation type="submission" date="2016-10" db="EMBL/GenBank/DDBJ databases">
        <authorList>
            <person name="Varghese N."/>
            <person name="Submissions S."/>
        </authorList>
    </citation>
    <scope>NUCLEOTIDE SEQUENCE [LARGE SCALE GENOMIC DNA]</scope>
    <source>
        <strain evidence="3">LMG 24000</strain>
    </source>
</reference>
<dbReference type="RefSeq" id="WP_090535346.1">
    <property type="nucleotide sequence ID" value="NZ_FNRQ01000006.1"/>
</dbReference>
<dbReference type="Gene3D" id="2.30.110.10">
    <property type="entry name" value="Electron Transport, Fmn-binding Protein, Chain A"/>
    <property type="match status" value="1"/>
</dbReference>
<dbReference type="PANTHER" id="PTHR43812">
    <property type="entry name" value="BLR2425 PROTEIN"/>
    <property type="match status" value="1"/>
</dbReference>
<dbReference type="OrthoDB" id="9794638at2"/>
<accession>A0A1H4GIV2</accession>